<feature type="non-terminal residue" evidence="2">
    <location>
        <position position="85"/>
    </location>
</feature>
<name>A0A382KW60_9ZZZZ</name>
<dbReference type="InterPro" id="IPR012340">
    <property type="entry name" value="NA-bd_OB-fold"/>
</dbReference>
<dbReference type="Gene3D" id="2.40.50.140">
    <property type="entry name" value="Nucleic acid-binding proteins"/>
    <property type="match status" value="1"/>
</dbReference>
<organism evidence="2">
    <name type="scientific">marine metagenome</name>
    <dbReference type="NCBI Taxonomy" id="408172"/>
    <lineage>
        <taxon>unclassified sequences</taxon>
        <taxon>metagenomes</taxon>
        <taxon>ecological metagenomes</taxon>
    </lineage>
</organism>
<dbReference type="SUPFAM" id="SSF50249">
    <property type="entry name" value="Nucleic acid-binding proteins"/>
    <property type="match status" value="1"/>
</dbReference>
<dbReference type="InterPro" id="IPR003029">
    <property type="entry name" value="S1_domain"/>
</dbReference>
<proteinExistence type="predicted"/>
<dbReference type="Pfam" id="PF00575">
    <property type="entry name" value="S1"/>
    <property type="match status" value="1"/>
</dbReference>
<dbReference type="PROSITE" id="PS50126">
    <property type="entry name" value="S1"/>
    <property type="match status" value="1"/>
</dbReference>
<accession>A0A382KW60</accession>
<evidence type="ECO:0000313" key="2">
    <source>
        <dbReference type="EMBL" id="SVC28690.1"/>
    </source>
</evidence>
<feature type="domain" description="S1 motif" evidence="1">
    <location>
        <begin position="37"/>
        <end position="85"/>
    </location>
</feature>
<reference evidence="2" key="1">
    <citation type="submission" date="2018-05" db="EMBL/GenBank/DDBJ databases">
        <authorList>
            <person name="Lanie J.A."/>
            <person name="Ng W.-L."/>
            <person name="Kazmierczak K.M."/>
            <person name="Andrzejewski T.M."/>
            <person name="Davidsen T.M."/>
            <person name="Wayne K.J."/>
            <person name="Tettelin H."/>
            <person name="Glass J.I."/>
            <person name="Rusch D."/>
            <person name="Podicherti R."/>
            <person name="Tsui H.-C.T."/>
            <person name="Winkler M.E."/>
        </authorList>
    </citation>
    <scope>NUCLEOTIDE SEQUENCE</scope>
</reference>
<dbReference type="EMBL" id="UINC01083207">
    <property type="protein sequence ID" value="SVC28690.1"/>
    <property type="molecule type" value="Genomic_DNA"/>
</dbReference>
<gene>
    <name evidence="2" type="ORF">METZ01_LOCUS281544</name>
</gene>
<protein>
    <recommendedName>
        <fullName evidence="1">S1 motif domain-containing protein</fullName>
    </recommendedName>
</protein>
<dbReference type="AlphaFoldDB" id="A0A382KW60"/>
<sequence length="85" mass="9433">MMQNTLNKQNTKSLSTKETKANFMSADNINVVVPKRGEIHNGTIVNISADQILIDIGYKSEGTVSQHELSKLSDSVWQKMKPGDQ</sequence>
<evidence type="ECO:0000259" key="1">
    <source>
        <dbReference type="PROSITE" id="PS50126"/>
    </source>
</evidence>
<dbReference type="GO" id="GO:0003676">
    <property type="term" value="F:nucleic acid binding"/>
    <property type="evidence" value="ECO:0007669"/>
    <property type="project" value="InterPro"/>
</dbReference>